<name>A0ABX8J217_9BACT</name>
<feature type="signal peptide" evidence="1">
    <location>
        <begin position="1"/>
        <end position="19"/>
    </location>
</feature>
<proteinExistence type="predicted"/>
<dbReference type="RefSeq" id="WP_216799188.1">
    <property type="nucleotide sequence ID" value="NZ_CP076723.1"/>
</dbReference>
<evidence type="ECO:0000256" key="1">
    <source>
        <dbReference type="SAM" id="SignalP"/>
    </source>
</evidence>
<sequence>MRFWVLWISFVIMASPAYTAEKMPVITVSGPTLIAFFAPVTQEEVEKSGDTSEVLNDFQWHLREVKQKLQKAGISVHEIYVRKFAVVTDNKRKVFKPGKIDVGYYFVKPGKVPKVEYGVMSNVDIVDASGVYFGLKQLRRTQ</sequence>
<feature type="chain" id="PRO_5047231590" evidence="1">
    <location>
        <begin position="20"/>
        <end position="142"/>
    </location>
</feature>
<dbReference type="Proteomes" id="UP000683557">
    <property type="component" value="Chromosome"/>
</dbReference>
<reference evidence="2 3" key="1">
    <citation type="submission" date="2021-06" db="EMBL/GenBank/DDBJ databases">
        <title>Gemonas diversity in paddy soil.</title>
        <authorList>
            <person name="Liu G."/>
        </authorList>
    </citation>
    <scope>NUCLEOTIDE SEQUENCE [LARGE SCALE GENOMIC DNA]</scope>
    <source>
        <strain evidence="2 3">RG10</strain>
    </source>
</reference>
<gene>
    <name evidence="2" type="ORF">KP004_14315</name>
</gene>
<organism evidence="2 3">
    <name type="scientific">Geomonas oryzisoli</name>
    <dbReference type="NCBI Taxonomy" id="2847992"/>
    <lineage>
        <taxon>Bacteria</taxon>
        <taxon>Pseudomonadati</taxon>
        <taxon>Thermodesulfobacteriota</taxon>
        <taxon>Desulfuromonadia</taxon>
        <taxon>Geobacterales</taxon>
        <taxon>Geobacteraceae</taxon>
        <taxon>Geomonas</taxon>
    </lineage>
</organism>
<protein>
    <submittedName>
        <fullName evidence="2">Uncharacterized protein</fullName>
    </submittedName>
</protein>
<accession>A0ABX8J217</accession>
<dbReference type="EMBL" id="CP076723">
    <property type="protein sequence ID" value="QWV92374.1"/>
    <property type="molecule type" value="Genomic_DNA"/>
</dbReference>
<keyword evidence="3" id="KW-1185">Reference proteome</keyword>
<keyword evidence="1" id="KW-0732">Signal</keyword>
<evidence type="ECO:0000313" key="2">
    <source>
        <dbReference type="EMBL" id="QWV92374.1"/>
    </source>
</evidence>
<evidence type="ECO:0000313" key="3">
    <source>
        <dbReference type="Proteomes" id="UP000683557"/>
    </source>
</evidence>